<dbReference type="EMBL" id="AP015034">
    <property type="protein sequence ID" value="BAT73476.1"/>
    <property type="molecule type" value="Genomic_DNA"/>
</dbReference>
<dbReference type="PANTHER" id="PTHR31115">
    <property type="entry name" value="OS05G0107300 PROTEIN"/>
    <property type="match status" value="1"/>
</dbReference>
<evidence type="ECO:0000313" key="1">
    <source>
        <dbReference type="EMBL" id="BAT73476.1"/>
    </source>
</evidence>
<name>A0A0S3QYR1_PHAAN</name>
<keyword evidence="2" id="KW-1185">Reference proteome</keyword>
<protein>
    <submittedName>
        <fullName evidence="1">Uncharacterized protein</fullName>
    </submittedName>
</protein>
<gene>
    <name evidence="1" type="primary">Vigan.01G096200</name>
    <name evidence="1" type="ORF">VIGAN_01096200</name>
</gene>
<dbReference type="Proteomes" id="UP000291084">
    <property type="component" value="Chromosome 1"/>
</dbReference>
<reference evidence="1 2" key="1">
    <citation type="journal article" date="2015" name="Sci. Rep.">
        <title>The power of single molecule real-time sequencing technology in the de novo assembly of a eukaryotic genome.</title>
        <authorList>
            <person name="Sakai H."/>
            <person name="Naito K."/>
            <person name="Ogiso-Tanaka E."/>
            <person name="Takahashi Y."/>
            <person name="Iseki K."/>
            <person name="Muto C."/>
            <person name="Satou K."/>
            <person name="Teruya K."/>
            <person name="Shiroma A."/>
            <person name="Shimoji M."/>
            <person name="Hirano T."/>
            <person name="Itoh T."/>
            <person name="Kaga A."/>
            <person name="Tomooka N."/>
        </authorList>
    </citation>
    <scope>NUCLEOTIDE SEQUENCE [LARGE SCALE GENOMIC DNA]</scope>
    <source>
        <strain evidence="2">cv. Shumari</strain>
    </source>
</reference>
<dbReference type="AlphaFoldDB" id="A0A0S3QYR1"/>
<sequence length="121" mass="13645">MQEGRVELPGCRNSKKKLVSGRNWETQFDLAVQKKVYLLTCLLSFSEVDNLMLSSRNNLNSSSNNGITSSDMPPLPQCLPLDSITECNRKYTRELRRVLGVSVGNTSKENMPNKARENRVP</sequence>
<proteinExistence type="predicted"/>
<dbReference type="PANTHER" id="PTHR31115:SF4">
    <property type="entry name" value="SPECTRIN BETA CHAIN, BRAIN"/>
    <property type="match status" value="1"/>
</dbReference>
<accession>A0A0S3QYR1</accession>
<evidence type="ECO:0000313" key="2">
    <source>
        <dbReference type="Proteomes" id="UP000291084"/>
    </source>
</evidence>
<organism evidence="1 2">
    <name type="scientific">Vigna angularis var. angularis</name>
    <dbReference type="NCBI Taxonomy" id="157739"/>
    <lineage>
        <taxon>Eukaryota</taxon>
        <taxon>Viridiplantae</taxon>
        <taxon>Streptophyta</taxon>
        <taxon>Embryophyta</taxon>
        <taxon>Tracheophyta</taxon>
        <taxon>Spermatophyta</taxon>
        <taxon>Magnoliopsida</taxon>
        <taxon>eudicotyledons</taxon>
        <taxon>Gunneridae</taxon>
        <taxon>Pentapetalae</taxon>
        <taxon>rosids</taxon>
        <taxon>fabids</taxon>
        <taxon>Fabales</taxon>
        <taxon>Fabaceae</taxon>
        <taxon>Papilionoideae</taxon>
        <taxon>50 kb inversion clade</taxon>
        <taxon>NPAAA clade</taxon>
        <taxon>indigoferoid/millettioid clade</taxon>
        <taxon>Phaseoleae</taxon>
        <taxon>Vigna</taxon>
    </lineage>
</organism>